<evidence type="ECO:0000313" key="1">
    <source>
        <dbReference type="EMBL" id="GAA98708.1"/>
    </source>
</evidence>
<comment type="caution">
    <text evidence="1">The sequence shown here is derived from an EMBL/GenBank/DDBJ whole genome shotgun (WGS) entry which is preliminary data.</text>
</comment>
<keyword evidence="2" id="KW-1185">Reference proteome</keyword>
<sequence length="73" mass="8557">MTIRHRIPCLPSKGYKHTTTLKIFTSLCQLRKPHLIPLRLLFLTILSTSASKERSLITYSTIIERKHMTDRLH</sequence>
<dbReference type="HOGENOM" id="CLU_2705344_0_0_1"/>
<protein>
    <submittedName>
        <fullName evidence="1">Uncharacterized protein</fullName>
    </submittedName>
</protein>
<accession>G7E798</accession>
<dbReference type="Proteomes" id="UP000009131">
    <property type="component" value="Unassembled WGS sequence"/>
</dbReference>
<name>G7E798_MIXOS</name>
<dbReference type="RefSeq" id="XP_014570551.1">
    <property type="nucleotide sequence ID" value="XM_014715065.1"/>
</dbReference>
<evidence type="ECO:0000313" key="2">
    <source>
        <dbReference type="Proteomes" id="UP000009131"/>
    </source>
</evidence>
<dbReference type="AlphaFoldDB" id="G7E798"/>
<reference evidence="1 2" key="1">
    <citation type="journal article" date="2011" name="J. Gen. Appl. Microbiol.">
        <title>Draft genome sequencing of the enigmatic basidiomycete Mixia osmundae.</title>
        <authorList>
            <person name="Nishida H."/>
            <person name="Nagatsuka Y."/>
            <person name="Sugiyama J."/>
        </authorList>
    </citation>
    <scope>NUCLEOTIDE SEQUENCE [LARGE SCALE GENOMIC DNA]</scope>
    <source>
        <strain evidence="2">CBS 9802 / IAM 14324 / JCM 22182 / KY 12970</strain>
    </source>
</reference>
<gene>
    <name evidence="1" type="primary">Mo05396</name>
    <name evidence="1" type="ORF">E5Q_05396</name>
</gene>
<dbReference type="InParanoid" id="G7E798"/>
<organism evidence="1 2">
    <name type="scientific">Mixia osmundae (strain CBS 9802 / IAM 14324 / JCM 22182 / KY 12970)</name>
    <dbReference type="NCBI Taxonomy" id="764103"/>
    <lineage>
        <taxon>Eukaryota</taxon>
        <taxon>Fungi</taxon>
        <taxon>Dikarya</taxon>
        <taxon>Basidiomycota</taxon>
        <taxon>Pucciniomycotina</taxon>
        <taxon>Mixiomycetes</taxon>
        <taxon>Mixiales</taxon>
        <taxon>Mixiaceae</taxon>
        <taxon>Mixia</taxon>
    </lineage>
</organism>
<reference evidence="1 2" key="2">
    <citation type="journal article" date="2012" name="Open Biol.">
        <title>Characteristics of nucleosomes and linker DNA regions on the genome of the basidiomycete Mixia osmundae revealed by mono- and dinucleosome mapping.</title>
        <authorList>
            <person name="Nishida H."/>
            <person name="Kondo S."/>
            <person name="Matsumoto T."/>
            <person name="Suzuki Y."/>
            <person name="Yoshikawa H."/>
            <person name="Taylor T.D."/>
            <person name="Sugiyama J."/>
        </authorList>
    </citation>
    <scope>NUCLEOTIDE SEQUENCE [LARGE SCALE GENOMIC DNA]</scope>
    <source>
        <strain evidence="2">CBS 9802 / IAM 14324 / JCM 22182 / KY 12970</strain>
    </source>
</reference>
<dbReference type="EMBL" id="BABT02000157">
    <property type="protein sequence ID" value="GAA98708.1"/>
    <property type="molecule type" value="Genomic_DNA"/>
</dbReference>
<proteinExistence type="predicted"/>